<name>A0A7J4JF88_9ARCH</name>
<sequence>MVNLAAPKTFQFIEYVLDQKTFTQYRAAKELHLTMPLINQATNYLLKRGFIAHDGKQYNLRDAAGLIASIHLFRDMKDLQLLEIHTSLEKEKAMASLQATTAAPIYCLDTALNNYSNWWRSNLVCAYVEPQALDEIHMTFLYHPGNATVLRVFKEKPKVEKFFEARGQRFTAKTRTVIDMVCDKQLNAVEPLFRQLWGRDVANP</sequence>
<dbReference type="AlphaFoldDB" id="A0A7J4JF88"/>
<dbReference type="Proteomes" id="UP000678237">
    <property type="component" value="Unassembled WGS sequence"/>
</dbReference>
<dbReference type="EMBL" id="JAGVWE010000002">
    <property type="protein sequence ID" value="MBS3062383.1"/>
    <property type="molecule type" value="Genomic_DNA"/>
</dbReference>
<reference evidence="2" key="2">
    <citation type="submission" date="2021-03" db="EMBL/GenBank/DDBJ databases">
        <authorList>
            <person name="Jaffe A."/>
        </authorList>
    </citation>
    <scope>NUCLEOTIDE SEQUENCE</scope>
    <source>
        <strain evidence="2">RIFCSPLOWO2_01_FULL_58_19</strain>
    </source>
</reference>
<proteinExistence type="predicted"/>
<reference evidence="2" key="3">
    <citation type="submission" date="2021-05" db="EMBL/GenBank/DDBJ databases">
        <title>Protein family content uncovers lineage relationships and bacterial pathway maintenance mechanisms in DPANN archaea.</title>
        <authorList>
            <person name="Castelle C.J."/>
            <person name="Meheust R."/>
            <person name="Jaffe A.L."/>
            <person name="Seitz K."/>
            <person name="Gong X."/>
            <person name="Baker B.J."/>
            <person name="Banfield J.F."/>
        </authorList>
    </citation>
    <scope>NUCLEOTIDE SEQUENCE</scope>
    <source>
        <strain evidence="2">RIFCSPLOWO2_01_FULL_58_19</strain>
    </source>
</reference>
<reference evidence="3" key="1">
    <citation type="journal article" date="2020" name="bioRxiv">
        <title>A rank-normalized archaeal taxonomy based on genome phylogeny resolves widespread incomplete and uneven classifications.</title>
        <authorList>
            <person name="Rinke C."/>
            <person name="Chuvochina M."/>
            <person name="Mussig A.J."/>
            <person name="Chaumeil P.-A."/>
            <person name="Waite D.W."/>
            <person name="Whitman W.B."/>
            <person name="Parks D.H."/>
            <person name="Hugenholtz P."/>
        </authorList>
    </citation>
    <scope>NUCLEOTIDE SEQUENCE [LARGE SCALE GENOMIC DNA]</scope>
</reference>
<dbReference type="EMBL" id="DUGH01000084">
    <property type="protein sequence ID" value="HIH16442.1"/>
    <property type="molecule type" value="Genomic_DNA"/>
</dbReference>
<evidence type="ECO:0000313" key="1">
    <source>
        <dbReference type="EMBL" id="HIH16442.1"/>
    </source>
</evidence>
<gene>
    <name evidence="1" type="ORF">HA252_03490</name>
    <name evidence="2" type="ORF">J4203_00795</name>
</gene>
<evidence type="ECO:0000313" key="3">
    <source>
        <dbReference type="Proteomes" id="UP000564964"/>
    </source>
</evidence>
<protein>
    <submittedName>
        <fullName evidence="1">Uncharacterized protein</fullName>
    </submittedName>
</protein>
<organism evidence="1 3">
    <name type="scientific">Candidatus Iainarchaeum sp</name>
    <dbReference type="NCBI Taxonomy" id="3101447"/>
    <lineage>
        <taxon>Archaea</taxon>
        <taxon>Candidatus Iainarchaeota</taxon>
        <taxon>Candidatus Iainarchaeia</taxon>
        <taxon>Candidatus Iainarchaeales</taxon>
        <taxon>Candidatus Iainarchaeaceae</taxon>
        <taxon>Candidatus Iainarchaeum</taxon>
    </lineage>
</organism>
<dbReference type="Proteomes" id="UP000564964">
    <property type="component" value="Unassembled WGS sequence"/>
</dbReference>
<evidence type="ECO:0000313" key="2">
    <source>
        <dbReference type="EMBL" id="MBS3062383.1"/>
    </source>
</evidence>
<comment type="caution">
    <text evidence="1">The sequence shown here is derived from an EMBL/GenBank/DDBJ whole genome shotgun (WGS) entry which is preliminary data.</text>
</comment>
<accession>A0A7J4JF88</accession>